<comment type="caution">
    <text evidence="1">The sequence shown here is derived from an EMBL/GenBank/DDBJ whole genome shotgun (WGS) entry which is preliminary data.</text>
</comment>
<protein>
    <submittedName>
        <fullName evidence="1">Transcriptional regulator</fullName>
    </submittedName>
</protein>
<sequence>MRACTQTVCFSNMENNEMNNTDTLEKIIRHQKNKDP</sequence>
<reference evidence="1" key="1">
    <citation type="journal article" date="2018" name="Genome Biol.">
        <title>SKESA: strategic k-mer extension for scrupulous assemblies.</title>
        <authorList>
            <person name="Souvorov A."/>
            <person name="Agarwala R."/>
            <person name="Lipman D.J."/>
        </authorList>
    </citation>
    <scope>NUCLEOTIDE SEQUENCE</scope>
    <source>
        <strain evidence="1">EC00608</strain>
    </source>
</reference>
<dbReference type="EMBL" id="DABGZQ010000120">
    <property type="protein sequence ID" value="HAJ0938529.1"/>
    <property type="molecule type" value="Genomic_DNA"/>
</dbReference>
<gene>
    <name evidence="1" type="ORF">HL603_25075</name>
</gene>
<feature type="non-terminal residue" evidence="1">
    <location>
        <position position="36"/>
    </location>
</feature>
<reference evidence="1" key="2">
    <citation type="submission" date="2019-09" db="EMBL/GenBank/DDBJ databases">
        <authorList>
            <consortium name="NCBI Pathogen Detection Project"/>
        </authorList>
    </citation>
    <scope>NUCLEOTIDE SEQUENCE</scope>
    <source>
        <strain evidence="1">EC00608</strain>
    </source>
</reference>
<accession>A0A7A6QY51</accession>
<dbReference type="AlphaFoldDB" id="A0A7A6QY51"/>
<proteinExistence type="predicted"/>
<evidence type="ECO:0000313" key="1">
    <source>
        <dbReference type="EMBL" id="HAJ0938529.1"/>
    </source>
</evidence>
<organism evidence="1">
    <name type="scientific">Escherichia coli</name>
    <dbReference type="NCBI Taxonomy" id="562"/>
    <lineage>
        <taxon>Bacteria</taxon>
        <taxon>Pseudomonadati</taxon>
        <taxon>Pseudomonadota</taxon>
        <taxon>Gammaproteobacteria</taxon>
        <taxon>Enterobacterales</taxon>
        <taxon>Enterobacteriaceae</taxon>
        <taxon>Escherichia</taxon>
    </lineage>
</organism>
<name>A0A7A6QY51_ECOLX</name>